<name>A0A5N0UYI3_9PSEU</name>
<keyword evidence="3" id="KW-0732">Signal</keyword>
<dbReference type="AlphaFoldDB" id="A0A5N0UYI3"/>
<comment type="caution">
    <text evidence="4">The sequence shown here is derived from an EMBL/GenBank/DDBJ whole genome shotgun (WGS) entry which is preliminary data.</text>
</comment>
<proteinExistence type="inferred from homology"/>
<protein>
    <submittedName>
        <fullName evidence="4">ABC transporter substrate-binding protein</fullName>
    </submittedName>
</protein>
<dbReference type="SUPFAM" id="SSF53850">
    <property type="entry name" value="Periplasmic binding protein-like II"/>
    <property type="match status" value="1"/>
</dbReference>
<gene>
    <name evidence="4" type="ORF">FPZ12_026990</name>
</gene>
<dbReference type="Proteomes" id="UP000319769">
    <property type="component" value="Unassembled WGS sequence"/>
</dbReference>
<dbReference type="OrthoDB" id="174578at2"/>
<dbReference type="EMBL" id="VMNW02000047">
    <property type="protein sequence ID" value="KAA9156686.1"/>
    <property type="molecule type" value="Genomic_DNA"/>
</dbReference>
<dbReference type="PANTHER" id="PTHR30024:SF47">
    <property type="entry name" value="TAURINE-BINDING PERIPLASMIC PROTEIN"/>
    <property type="match status" value="1"/>
</dbReference>
<evidence type="ECO:0000313" key="4">
    <source>
        <dbReference type="EMBL" id="KAA9156686.1"/>
    </source>
</evidence>
<keyword evidence="5" id="KW-1185">Reference proteome</keyword>
<dbReference type="RefSeq" id="WP_144757694.1">
    <property type="nucleotide sequence ID" value="NZ_VMNW02000047.1"/>
</dbReference>
<reference evidence="4" key="1">
    <citation type="submission" date="2019-09" db="EMBL/GenBank/DDBJ databases">
        <authorList>
            <person name="Teo W.F.A."/>
            <person name="Duangmal K."/>
        </authorList>
    </citation>
    <scope>NUCLEOTIDE SEQUENCE [LARGE SCALE GENOMIC DNA]</scope>
    <source>
        <strain evidence="4">K81G1</strain>
    </source>
</reference>
<dbReference type="Pfam" id="PF12974">
    <property type="entry name" value="Phosphonate-bd"/>
    <property type="match status" value="1"/>
</dbReference>
<evidence type="ECO:0000313" key="5">
    <source>
        <dbReference type="Proteomes" id="UP000319769"/>
    </source>
</evidence>
<accession>A0A5N0UYI3</accession>
<dbReference type="PANTHER" id="PTHR30024">
    <property type="entry name" value="ALIPHATIC SULFONATES-BINDING PROTEIN-RELATED"/>
    <property type="match status" value="1"/>
</dbReference>
<evidence type="ECO:0000256" key="1">
    <source>
        <dbReference type="ARBA" id="ARBA00004418"/>
    </source>
</evidence>
<evidence type="ECO:0000256" key="3">
    <source>
        <dbReference type="ARBA" id="ARBA00022729"/>
    </source>
</evidence>
<dbReference type="GO" id="GO:0042597">
    <property type="term" value="C:periplasmic space"/>
    <property type="evidence" value="ECO:0007669"/>
    <property type="project" value="UniProtKB-SubCell"/>
</dbReference>
<dbReference type="Gene3D" id="3.40.190.10">
    <property type="entry name" value="Periplasmic binding protein-like II"/>
    <property type="match status" value="2"/>
</dbReference>
<comment type="similarity">
    <text evidence="2">Belongs to the bacterial solute-binding protein SsuA/TauA family.</text>
</comment>
<evidence type="ECO:0000256" key="2">
    <source>
        <dbReference type="ARBA" id="ARBA00010742"/>
    </source>
</evidence>
<organism evidence="4 5">
    <name type="scientific">Amycolatopsis acidicola</name>
    <dbReference type="NCBI Taxonomy" id="2596893"/>
    <lineage>
        <taxon>Bacteria</taxon>
        <taxon>Bacillati</taxon>
        <taxon>Actinomycetota</taxon>
        <taxon>Actinomycetes</taxon>
        <taxon>Pseudonocardiales</taxon>
        <taxon>Pseudonocardiaceae</taxon>
        <taxon>Amycolatopsis</taxon>
    </lineage>
</organism>
<comment type="subcellular location">
    <subcellularLocation>
        <location evidence="1">Periplasm</location>
    </subcellularLocation>
</comment>
<sequence length="332" mass="34728">MSLEETVLGRRAVLLGGVAGLGALLAACGSSGAAGGKQAKVEDTQKGTAGAVVRPIAEQQNLLGGLQLSYVAGTGPGDVQNKLLSGALDTASMGPIGAVVANDAGAGLTVFSTSLNNHVRWLVPENSPYRTTADLRGKRIAAPPNNSDAYRSAQLAAAVNGIDFEQDYEIHQGAVLAGLALFDRGDVEGIVTIEPNATRLVAKGARQLATIDQLWQQGTGRTEPLLLNGQGARADWVRDHSQIADALAKLRLDVHQKIHERPQVLAELADYYGVPATEKAAIALLPERLKDIYPVDWGQSAAASMDTQIQAAVKYGLLKAAPATPVYTKLTS</sequence>